<dbReference type="STRING" id="1082479.SAMN05216241_101413"/>
<evidence type="ECO:0000313" key="2">
    <source>
        <dbReference type="Proteomes" id="UP000199415"/>
    </source>
</evidence>
<gene>
    <name evidence="1" type="ORF">SAMN05216241_101413</name>
</gene>
<dbReference type="AlphaFoldDB" id="A0A1G7LXP2"/>
<name>A0A1G7LXP2_9PROT</name>
<dbReference type="EMBL" id="FNCE01000001">
    <property type="protein sequence ID" value="SDF54285.1"/>
    <property type="molecule type" value="Genomic_DNA"/>
</dbReference>
<protein>
    <submittedName>
        <fullName evidence="1">Uncharacterized protein</fullName>
    </submittedName>
</protein>
<proteinExistence type="predicted"/>
<sequence length="102" mass="10821">MTAPGVYAREPDGGWTPLYADAGGETYHLHDIKAVGGVGTRGQDPDGTPLLALSRTDVEMVLLDPPDALDEMLLALIAAVREHLRATGQKQVTLRQVFPASG</sequence>
<accession>A0A1G7LXP2</accession>
<organism evidence="1 2">
    <name type="scientific">Limimonas halophila</name>
    <dbReference type="NCBI Taxonomy" id="1082479"/>
    <lineage>
        <taxon>Bacteria</taxon>
        <taxon>Pseudomonadati</taxon>
        <taxon>Pseudomonadota</taxon>
        <taxon>Alphaproteobacteria</taxon>
        <taxon>Rhodospirillales</taxon>
        <taxon>Rhodovibrionaceae</taxon>
        <taxon>Limimonas</taxon>
    </lineage>
</organism>
<reference evidence="1 2" key="1">
    <citation type="submission" date="2016-10" db="EMBL/GenBank/DDBJ databases">
        <authorList>
            <person name="de Groot N.N."/>
        </authorList>
    </citation>
    <scope>NUCLEOTIDE SEQUENCE [LARGE SCALE GENOMIC DNA]</scope>
    <source>
        <strain evidence="1 2">DSM 25584</strain>
    </source>
</reference>
<evidence type="ECO:0000313" key="1">
    <source>
        <dbReference type="EMBL" id="SDF54285.1"/>
    </source>
</evidence>
<dbReference type="OrthoDB" id="9554388at2"/>
<dbReference type="RefSeq" id="WP_090018436.1">
    <property type="nucleotide sequence ID" value="NZ_FNCE01000001.1"/>
</dbReference>
<dbReference type="Proteomes" id="UP000199415">
    <property type="component" value="Unassembled WGS sequence"/>
</dbReference>
<keyword evidence="2" id="KW-1185">Reference proteome</keyword>